<dbReference type="PANTHER" id="PTHR43511">
    <property type="match status" value="1"/>
</dbReference>
<reference evidence="4 5" key="1">
    <citation type="submission" date="2023-07" db="EMBL/GenBank/DDBJ databases">
        <title>Sequencing the genomes of 1000 actinobacteria strains.</title>
        <authorList>
            <person name="Klenk H.-P."/>
        </authorList>
    </citation>
    <scope>NUCLEOTIDE SEQUENCE [LARGE SCALE GENOMIC DNA]</scope>
    <source>
        <strain evidence="4 5">DSM 17163</strain>
    </source>
</reference>
<accession>A0ABT9NEW0</accession>
<dbReference type="RefSeq" id="WP_307682177.1">
    <property type="nucleotide sequence ID" value="NZ_JAUSQX010000001.1"/>
</dbReference>
<dbReference type="Gene3D" id="3.90.550.10">
    <property type="entry name" value="Spore Coat Polysaccharide Biosynthesis Protein SpsA, Chain A"/>
    <property type="match status" value="1"/>
</dbReference>
<comment type="similarity">
    <text evidence="1">Belongs to the UDPGP type 1 family.</text>
</comment>
<dbReference type="EMBL" id="JAUSQX010000001">
    <property type="protein sequence ID" value="MDP9805926.1"/>
    <property type="molecule type" value="Genomic_DNA"/>
</dbReference>
<protein>
    <submittedName>
        <fullName evidence="4">UTP--glucose-1-phosphate uridylyltransferase</fullName>
        <ecNumber evidence="4">2.7.7.9</ecNumber>
    </submittedName>
</protein>
<keyword evidence="3 4" id="KW-0548">Nucleotidyltransferase</keyword>
<name>A0ABT9NEW0_9ACTO</name>
<dbReference type="InterPro" id="IPR016267">
    <property type="entry name" value="UDPGP_trans"/>
</dbReference>
<dbReference type="Gene3D" id="2.160.10.10">
    <property type="entry name" value="Hexapeptide repeat proteins"/>
    <property type="match status" value="1"/>
</dbReference>
<keyword evidence="2 4" id="KW-0808">Transferase</keyword>
<evidence type="ECO:0000256" key="2">
    <source>
        <dbReference type="ARBA" id="ARBA00022679"/>
    </source>
</evidence>
<sequence length="455" mass="49676">MSKGLHTAVKKMREAGMGASAIRSFEHAYGELEAGKTGIIPEASIDPVAAVVRAADIEASDDDAHSTLAQTAVIRLNGGLGTSMGLAKAKTLLRARADKTFLQLIVEQIMYLRQQTGSLLPLIFMNSFRTRTDCQEQLASYPDLPVSGIPQDFIQNAVPKISQETLAPVEWPAHPGLEWCPPGHGDIYTTLADSDLLPSLLERGIKYLFVANGDNLGAYPDARIAAWFAKSDAPFMIEVTKRTPADLKGGHLARRKSDGQLILREIAQTAPEDIQHFTDGSRHPYLNCNNLWLAIKPLQERLKETSGVLQLPLIRNEKTVDPTNPASPKVYQLESAMGAAVERFPGAIALEVGRDRFIPVKTTNDLLVLRSDVYDVGEDSIPRLTIPEAPIVMLNKKHFGLIADFEQRIPDVPSLREANSLKVEGDWTFAEGVRVIGDVTLADQGHPATARGVLT</sequence>
<evidence type="ECO:0000256" key="3">
    <source>
        <dbReference type="ARBA" id="ARBA00022695"/>
    </source>
</evidence>
<evidence type="ECO:0000313" key="4">
    <source>
        <dbReference type="EMBL" id="MDP9805926.1"/>
    </source>
</evidence>
<dbReference type="PIRSF" id="PIRSF000806">
    <property type="entry name" value="UDPGP"/>
    <property type="match status" value="1"/>
</dbReference>
<evidence type="ECO:0000256" key="1">
    <source>
        <dbReference type="ARBA" id="ARBA00010401"/>
    </source>
</evidence>
<proteinExistence type="inferred from homology"/>
<gene>
    <name evidence="4" type="ORF">J2S70_000508</name>
</gene>
<comment type="caution">
    <text evidence="4">The sequence shown here is derived from an EMBL/GenBank/DDBJ whole genome shotgun (WGS) entry which is preliminary data.</text>
</comment>
<evidence type="ECO:0000313" key="5">
    <source>
        <dbReference type="Proteomes" id="UP001243212"/>
    </source>
</evidence>
<dbReference type="EC" id="2.7.7.9" evidence="4"/>
<dbReference type="SUPFAM" id="SSF53448">
    <property type="entry name" value="Nucleotide-diphospho-sugar transferases"/>
    <property type="match status" value="1"/>
</dbReference>
<dbReference type="Proteomes" id="UP001243212">
    <property type="component" value="Unassembled WGS sequence"/>
</dbReference>
<keyword evidence="5" id="KW-1185">Reference proteome</keyword>
<dbReference type="InterPro" id="IPR029044">
    <property type="entry name" value="Nucleotide-diphossugar_trans"/>
</dbReference>
<organism evidence="4 5">
    <name type="scientific">Trueperella bonasi</name>
    <dbReference type="NCBI Taxonomy" id="312286"/>
    <lineage>
        <taxon>Bacteria</taxon>
        <taxon>Bacillati</taxon>
        <taxon>Actinomycetota</taxon>
        <taxon>Actinomycetes</taxon>
        <taxon>Actinomycetales</taxon>
        <taxon>Actinomycetaceae</taxon>
        <taxon>Trueperella</taxon>
    </lineage>
</organism>
<dbReference type="Pfam" id="PF01704">
    <property type="entry name" value="UDPGP"/>
    <property type="match status" value="1"/>
</dbReference>
<dbReference type="GO" id="GO:0003983">
    <property type="term" value="F:UTP:glucose-1-phosphate uridylyltransferase activity"/>
    <property type="evidence" value="ECO:0007669"/>
    <property type="project" value="UniProtKB-EC"/>
</dbReference>
<dbReference type="InterPro" id="IPR002618">
    <property type="entry name" value="UDPGP_fam"/>
</dbReference>